<comment type="caution">
    <text evidence="2">The sequence shown here is derived from an EMBL/GenBank/DDBJ whole genome shotgun (WGS) entry which is preliminary data.</text>
</comment>
<sequence length="90" mass="8881">MSVGLLTAAAGHHVPSGGDGLAGEDRAMAGCFVGHDDGLEAVLGASPSDALSEVRGGPDLIVPACDRDDVGDPFHGDGGGVTDSLGRLRE</sequence>
<dbReference type="Proteomes" id="UP001501288">
    <property type="component" value="Unassembled WGS sequence"/>
</dbReference>
<dbReference type="EMBL" id="BAAANV010000030">
    <property type="protein sequence ID" value="GAA1538201.1"/>
    <property type="molecule type" value="Genomic_DNA"/>
</dbReference>
<organism evidence="2 3">
    <name type="scientific">Dermacoccus barathri</name>
    <dbReference type="NCBI Taxonomy" id="322601"/>
    <lineage>
        <taxon>Bacteria</taxon>
        <taxon>Bacillati</taxon>
        <taxon>Actinomycetota</taxon>
        <taxon>Actinomycetes</taxon>
        <taxon>Micrococcales</taxon>
        <taxon>Dermacoccaceae</taxon>
        <taxon>Dermacoccus</taxon>
    </lineage>
</organism>
<name>A0ABN2BEL4_9MICO</name>
<feature type="region of interest" description="Disordered" evidence="1">
    <location>
        <begin position="67"/>
        <end position="90"/>
    </location>
</feature>
<gene>
    <name evidence="2" type="ORF">GCM10009762_09810</name>
</gene>
<protein>
    <submittedName>
        <fullName evidence="2">Uncharacterized protein</fullName>
    </submittedName>
</protein>
<evidence type="ECO:0000256" key="1">
    <source>
        <dbReference type="SAM" id="MobiDB-lite"/>
    </source>
</evidence>
<keyword evidence="3" id="KW-1185">Reference proteome</keyword>
<proteinExistence type="predicted"/>
<reference evidence="2 3" key="1">
    <citation type="journal article" date="2019" name="Int. J. Syst. Evol. Microbiol.">
        <title>The Global Catalogue of Microorganisms (GCM) 10K type strain sequencing project: providing services to taxonomists for standard genome sequencing and annotation.</title>
        <authorList>
            <consortium name="The Broad Institute Genomics Platform"/>
            <consortium name="The Broad Institute Genome Sequencing Center for Infectious Disease"/>
            <person name="Wu L."/>
            <person name="Ma J."/>
        </authorList>
    </citation>
    <scope>NUCLEOTIDE SEQUENCE [LARGE SCALE GENOMIC DNA]</scope>
    <source>
        <strain evidence="2 3">JCM 14588</strain>
    </source>
</reference>
<feature type="region of interest" description="Disordered" evidence="1">
    <location>
        <begin position="1"/>
        <end position="21"/>
    </location>
</feature>
<accession>A0ABN2BEL4</accession>
<evidence type="ECO:0000313" key="3">
    <source>
        <dbReference type="Proteomes" id="UP001501288"/>
    </source>
</evidence>
<evidence type="ECO:0000313" key="2">
    <source>
        <dbReference type="EMBL" id="GAA1538201.1"/>
    </source>
</evidence>